<organism evidence="10 11">
    <name type="scientific">Crassostrea virginica</name>
    <name type="common">Eastern oyster</name>
    <dbReference type="NCBI Taxonomy" id="6565"/>
    <lineage>
        <taxon>Eukaryota</taxon>
        <taxon>Metazoa</taxon>
        <taxon>Spiralia</taxon>
        <taxon>Lophotrochozoa</taxon>
        <taxon>Mollusca</taxon>
        <taxon>Bivalvia</taxon>
        <taxon>Autobranchia</taxon>
        <taxon>Pteriomorphia</taxon>
        <taxon>Ostreida</taxon>
        <taxon>Ostreoidea</taxon>
        <taxon>Ostreidae</taxon>
        <taxon>Crassostrea</taxon>
    </lineage>
</organism>
<dbReference type="InterPro" id="IPR011084">
    <property type="entry name" value="DRMBL"/>
</dbReference>
<dbReference type="GO" id="GO:0006303">
    <property type="term" value="P:double-strand break repair via nonhomologous end joining"/>
    <property type="evidence" value="ECO:0007669"/>
    <property type="project" value="TreeGrafter"/>
</dbReference>
<feature type="domain" description="DNA repair metallo-beta-lactamase" evidence="9">
    <location>
        <begin position="878"/>
        <end position="981"/>
    </location>
</feature>
<evidence type="ECO:0000256" key="3">
    <source>
        <dbReference type="ARBA" id="ARBA00022763"/>
    </source>
</evidence>
<evidence type="ECO:0000256" key="8">
    <source>
        <dbReference type="SAM" id="MobiDB-lite"/>
    </source>
</evidence>
<accession>A0A8B8EW79</accession>
<dbReference type="GO" id="GO:0005634">
    <property type="term" value="C:nucleus"/>
    <property type="evidence" value="ECO:0007669"/>
    <property type="project" value="UniProtKB-SubCell"/>
</dbReference>
<evidence type="ECO:0000256" key="4">
    <source>
        <dbReference type="ARBA" id="ARBA00023204"/>
    </source>
</evidence>
<feature type="region of interest" description="Disordered" evidence="8">
    <location>
        <begin position="563"/>
        <end position="582"/>
    </location>
</feature>
<comment type="similarity">
    <text evidence="2">Belongs to the DNA repair metallo-beta-lactamase (DRMBL) family.</text>
</comment>
<dbReference type="PANTHER" id="PTHR23240:SF6">
    <property type="entry name" value="DNA CROSS-LINK REPAIR 1A PROTEIN"/>
    <property type="match status" value="1"/>
</dbReference>
<feature type="region of interest" description="Disordered" evidence="8">
    <location>
        <begin position="217"/>
        <end position="266"/>
    </location>
</feature>
<dbReference type="GO" id="GO:0035312">
    <property type="term" value="F:5'-3' DNA exonuclease activity"/>
    <property type="evidence" value="ECO:0007669"/>
    <property type="project" value="TreeGrafter"/>
</dbReference>
<evidence type="ECO:0000256" key="6">
    <source>
        <dbReference type="ARBA" id="ARBA00069609"/>
    </source>
</evidence>
<dbReference type="CDD" id="cd16273">
    <property type="entry name" value="SNM1A-1C-like_MBL-fold"/>
    <property type="match status" value="1"/>
</dbReference>
<keyword evidence="10" id="KW-1185">Reference proteome</keyword>
<protein>
    <recommendedName>
        <fullName evidence="6">DNA cross-link repair 1A protein</fullName>
    </recommendedName>
    <alternativeName>
        <fullName evidence="7">SNM1 homolog A</fullName>
    </alternativeName>
</protein>
<keyword evidence="5" id="KW-0539">Nucleus</keyword>
<dbReference type="FunFam" id="3.60.15.10:FF:000010">
    <property type="entry name" value="DNA cross-link repair 1A"/>
    <property type="match status" value="1"/>
</dbReference>
<dbReference type="Gene3D" id="3.60.15.10">
    <property type="entry name" value="Ribonuclease Z/Hydroxyacylglutathione hydrolase-like"/>
    <property type="match status" value="1"/>
</dbReference>
<dbReference type="GO" id="GO:0036297">
    <property type="term" value="P:interstrand cross-link repair"/>
    <property type="evidence" value="ECO:0007669"/>
    <property type="project" value="TreeGrafter"/>
</dbReference>
<dbReference type="FunFam" id="3.40.50.12650:FF:000001">
    <property type="entry name" value="DNA cross-link repair 1A"/>
    <property type="match status" value="1"/>
</dbReference>
<dbReference type="GeneID" id="111137189"/>
<keyword evidence="3" id="KW-0227">DNA damage</keyword>
<dbReference type="SUPFAM" id="SSF56281">
    <property type="entry name" value="Metallo-hydrolase/oxidoreductase"/>
    <property type="match status" value="1"/>
</dbReference>
<reference evidence="11" key="1">
    <citation type="submission" date="2025-08" db="UniProtKB">
        <authorList>
            <consortium name="RefSeq"/>
        </authorList>
    </citation>
    <scope>IDENTIFICATION</scope>
    <source>
        <tissue evidence="11">Whole sample</tissue>
    </source>
</reference>
<evidence type="ECO:0000256" key="2">
    <source>
        <dbReference type="ARBA" id="ARBA00010304"/>
    </source>
</evidence>
<feature type="region of interest" description="Disordered" evidence="8">
    <location>
        <begin position="380"/>
        <end position="442"/>
    </location>
</feature>
<feature type="compositionally biased region" description="Basic residues" evidence="8">
    <location>
        <begin position="403"/>
        <end position="414"/>
    </location>
</feature>
<evidence type="ECO:0000313" key="10">
    <source>
        <dbReference type="Proteomes" id="UP000694844"/>
    </source>
</evidence>
<proteinExistence type="inferred from homology"/>
<keyword evidence="4" id="KW-0234">DNA repair</keyword>
<dbReference type="Pfam" id="PF07522">
    <property type="entry name" value="DRMBL"/>
    <property type="match status" value="1"/>
</dbReference>
<dbReference type="OrthoDB" id="262529at2759"/>
<dbReference type="GO" id="GO:0003684">
    <property type="term" value="F:damaged DNA binding"/>
    <property type="evidence" value="ECO:0007669"/>
    <property type="project" value="TreeGrafter"/>
</dbReference>
<dbReference type="InterPro" id="IPR036866">
    <property type="entry name" value="RibonucZ/Hydroxyglut_hydro"/>
</dbReference>
<evidence type="ECO:0000259" key="9">
    <source>
        <dbReference type="Pfam" id="PF07522"/>
    </source>
</evidence>
<evidence type="ECO:0000256" key="5">
    <source>
        <dbReference type="ARBA" id="ARBA00023242"/>
    </source>
</evidence>
<feature type="compositionally biased region" description="Basic and acidic residues" evidence="8">
    <location>
        <begin position="236"/>
        <end position="259"/>
    </location>
</feature>
<evidence type="ECO:0000256" key="1">
    <source>
        <dbReference type="ARBA" id="ARBA00004123"/>
    </source>
</evidence>
<evidence type="ECO:0000313" key="11">
    <source>
        <dbReference type="RefSeq" id="XP_022344239.1"/>
    </source>
</evidence>
<evidence type="ECO:0000256" key="7">
    <source>
        <dbReference type="ARBA" id="ARBA00078423"/>
    </source>
</evidence>
<dbReference type="AlphaFoldDB" id="A0A8B8EW79"/>
<dbReference type="Gene3D" id="3.40.50.12650">
    <property type="match status" value="1"/>
</dbReference>
<feature type="compositionally biased region" description="Polar residues" evidence="8">
    <location>
        <begin position="380"/>
        <end position="392"/>
    </location>
</feature>
<gene>
    <name evidence="11" type="primary">LOC111137189</name>
</gene>
<comment type="subcellular location">
    <subcellularLocation>
        <location evidence="1">Nucleus</location>
    </subcellularLocation>
</comment>
<feature type="compositionally biased region" description="Polar residues" evidence="8">
    <location>
        <begin position="573"/>
        <end position="582"/>
    </location>
</feature>
<name>A0A8B8EW79_CRAVI</name>
<dbReference type="RefSeq" id="XP_022344239.1">
    <property type="nucleotide sequence ID" value="XM_022488531.1"/>
</dbReference>
<sequence>MSLDEMDEDEDDIWDYKPIKKVKISCQKTTKLQRSDEKQKDTQSQTQKKRKSLATCKNSQGKKTSVKKDLLATTRRTPEKPQGVCPNCQVPFACLGILSPSWHVTECIDLGSPPSEECPDGLMCNNTLESHYRQYSHHALALARSTSSQERKENKEEVTKMRVSRKELKFTDIKGNVELNKEAASEVKTAVIEEDRVSDAGSEDLLSQRSLSDILDAAQSESDIDKVSSDEELEDNDRIDLGLEPDGDSRLTLEDEKSRALSSEEDDTIEEVKKLEVEDIFSDKDSSLGFFSRKNVSSAGYRSCQRKESNSRTEIKESCEIKAKCGLGAGQIKDSGSQKSDNNIEEVNWISDSDSDFEDCGNSVSLSQKMQWAKILTPQKCSQNSESSQNNLGKKLSQNSKSSQKKNSAKKRKSLPASSTILKISSGEETKLPPKSIPGGKRKSILDAGEKLSDNVNSNSKGKVLINKATEVWNKNKQTSLTSFFSGKNVQSMETKRTTQVIGTSDLTVLNIKTEGDLQTVKALKSKGITRKSKRVGLHEVTNKVNGLTSQVLVTPAENLNGLRRSPRGLDGDNQSTCSDADSSCNVSSDLVKSLASHHAKDKMVSPKSSKPNAMDFLMLKQKKTKLETTEKILSAASVSELTVPQAENMEKPSRYRKRSCPFYKKIPDTGFTVDAFSYGDIPGCSGYILSHFHYDHYTGLTKSFSQPMYCSKITANLVISKIKVKECFVKTLPLNKPTIVNGVELTFLEANHCPGSVLILFKLRDGRAYLHTGDFRADPSMEKYPSLLGIGISQLYLDTTYCDPTYAFPPQGEVIDFTVSLVLRELQRTPDTLIVCGSYTIGKERIFIAVAEALQCKICVMRDKKNVLDCLEDSSLQKRISLNFNDSSLHVLPMGKLNPKALTEHCGKLTRTYTNILALEPTGWSFSKISSLQEIRPKYNREGIKIYGIPYSEHSSYLELQRFVQFIKPVKIIPTVNVGNPSSRAKMNRIFDEWKRSPGSVQRKNTQTSLDSWTCQ</sequence>
<dbReference type="PANTHER" id="PTHR23240">
    <property type="entry name" value="DNA CROSS-LINK REPAIR PROTEIN PSO2/SNM1-RELATED"/>
    <property type="match status" value="1"/>
</dbReference>
<dbReference type="KEGG" id="cvn:111137189"/>
<feature type="region of interest" description="Disordered" evidence="8">
    <location>
        <begin position="29"/>
        <end position="82"/>
    </location>
</feature>
<dbReference type="Proteomes" id="UP000694844">
    <property type="component" value="Chromosome 5"/>
</dbReference>